<dbReference type="Proteomes" id="UP000008311">
    <property type="component" value="Unassembled WGS sequence"/>
</dbReference>
<dbReference type="PANTHER" id="PTHR31625">
    <property type="match status" value="1"/>
</dbReference>
<name>B9RW82_RICCO</name>
<evidence type="ECO:0000313" key="4">
    <source>
        <dbReference type="Proteomes" id="UP000008311"/>
    </source>
</evidence>
<evidence type="ECO:0000256" key="2">
    <source>
        <dbReference type="ARBA" id="ARBA00023315"/>
    </source>
</evidence>
<dbReference type="AlphaFoldDB" id="B9RW82"/>
<keyword evidence="2 3" id="KW-0012">Acyltransferase</keyword>
<evidence type="ECO:0000313" key="3">
    <source>
        <dbReference type="EMBL" id="EEF44519.1"/>
    </source>
</evidence>
<dbReference type="Pfam" id="PF02458">
    <property type="entry name" value="Transferase"/>
    <property type="match status" value="1"/>
</dbReference>
<dbReference type="STRING" id="3988.B9RW82"/>
<dbReference type="InterPro" id="IPR023213">
    <property type="entry name" value="CAT-like_dom_sf"/>
</dbReference>
<sequence>MTVKIVHHFQISPPLASVPTTCLPLTFFDMPWFLCRPMQRLFFFEFPYSTCYFIHNLLPNLSHSLSLTLQHFFPLSANLICPPPPLQPYFLFKDGDSIPFTVAESLDDFIQVITNNPKDVRVLHPYVPKLPPSRLTSDGTRSVPLLALQVTLFPNSGISIGFEFCHVVADGMAINHFMKSWASLYRSSGDLTCLQNSLPSHYRDAIRDSYKLESIFLSDLHNWASSWDYNMGSSTEEQLADKVRATFVVDHVQVQKIKHWVSNQCLKMNLGKLRISTFVVICAITWVNLIKSQEDEASLDSNDKTCYLGFVADGRQRLEVELPVTYFGNCLAICYASAKRSELVGENGVTVAAKAIANQVKELENGALKRVEKWMSDWKEISEEGRLITISGSPKLRVYDTDFGWGKPKMSEVVQIDVSGAISLSECRDGGGGIEIGLALTRTNMDAFNSLFQQQFKQL</sequence>
<reference evidence="4" key="1">
    <citation type="journal article" date="2010" name="Nat. Biotechnol.">
        <title>Draft genome sequence of the oilseed species Ricinus communis.</title>
        <authorList>
            <person name="Chan A.P."/>
            <person name="Crabtree J."/>
            <person name="Zhao Q."/>
            <person name="Lorenzi H."/>
            <person name="Orvis J."/>
            <person name="Puiu D."/>
            <person name="Melake-Berhan A."/>
            <person name="Jones K.M."/>
            <person name="Redman J."/>
            <person name="Chen G."/>
            <person name="Cahoon E.B."/>
            <person name="Gedil M."/>
            <person name="Stanke M."/>
            <person name="Haas B.J."/>
            <person name="Wortman J.R."/>
            <person name="Fraser-Liggett C.M."/>
            <person name="Ravel J."/>
            <person name="Rabinowicz P.D."/>
        </authorList>
    </citation>
    <scope>NUCLEOTIDE SEQUENCE [LARGE SCALE GENOMIC DNA]</scope>
    <source>
        <strain evidence="4">cv. Hale</strain>
    </source>
</reference>
<proteinExistence type="predicted"/>
<dbReference type="FunCoup" id="B9RW82">
    <property type="interactions" value="11"/>
</dbReference>
<dbReference type="eggNOG" id="ENOG502QPXT">
    <property type="taxonomic scope" value="Eukaryota"/>
</dbReference>
<dbReference type="OMA" id="MPIMAVK"/>
<keyword evidence="1 3" id="KW-0808">Transferase</keyword>
<gene>
    <name evidence="3" type="ORF">RCOM_1176590</name>
</gene>
<evidence type="ECO:0000256" key="1">
    <source>
        <dbReference type="ARBA" id="ARBA00022679"/>
    </source>
</evidence>
<dbReference type="EMBL" id="EQ973822">
    <property type="protein sequence ID" value="EEF44519.1"/>
    <property type="molecule type" value="Genomic_DNA"/>
</dbReference>
<keyword evidence="4" id="KW-1185">Reference proteome</keyword>
<accession>B9RW82</accession>
<protein>
    <submittedName>
        <fullName evidence="3">Anthocyanin 5-aromatic acyltransferase, putative</fullName>
        <ecNumber evidence="3">2.3.1.153</ecNumber>
    </submittedName>
</protein>
<dbReference type="InterPro" id="IPR051504">
    <property type="entry name" value="Plant_metabolite_acyltrans"/>
</dbReference>
<dbReference type="OrthoDB" id="1862401at2759"/>
<dbReference type="Gene3D" id="3.30.559.10">
    <property type="entry name" value="Chloramphenicol acetyltransferase-like domain"/>
    <property type="match status" value="2"/>
</dbReference>
<organism evidence="3 4">
    <name type="scientific">Ricinus communis</name>
    <name type="common">Castor bean</name>
    <dbReference type="NCBI Taxonomy" id="3988"/>
    <lineage>
        <taxon>Eukaryota</taxon>
        <taxon>Viridiplantae</taxon>
        <taxon>Streptophyta</taxon>
        <taxon>Embryophyta</taxon>
        <taxon>Tracheophyta</taxon>
        <taxon>Spermatophyta</taxon>
        <taxon>Magnoliopsida</taxon>
        <taxon>eudicotyledons</taxon>
        <taxon>Gunneridae</taxon>
        <taxon>Pentapetalae</taxon>
        <taxon>rosids</taxon>
        <taxon>fabids</taxon>
        <taxon>Malpighiales</taxon>
        <taxon>Euphorbiaceae</taxon>
        <taxon>Acalyphoideae</taxon>
        <taxon>Acalypheae</taxon>
        <taxon>Ricinus</taxon>
    </lineage>
</organism>
<dbReference type="InParanoid" id="B9RW82"/>
<dbReference type="GO" id="GO:0047183">
    <property type="term" value="F:anthocyanin 5-(6'''-hydroxycinnamoyltransferase) activity"/>
    <property type="evidence" value="ECO:0007669"/>
    <property type="project" value="UniProtKB-EC"/>
</dbReference>
<dbReference type="EC" id="2.3.1.153" evidence="3"/>
<dbReference type="KEGG" id="rcu:8284985"/>